<gene>
    <name evidence="1" type="ORF">CCAX7_24400</name>
</gene>
<proteinExistence type="predicted"/>
<organism evidence="1 2">
    <name type="scientific">Capsulimonas corticalis</name>
    <dbReference type="NCBI Taxonomy" id="2219043"/>
    <lineage>
        <taxon>Bacteria</taxon>
        <taxon>Bacillati</taxon>
        <taxon>Armatimonadota</taxon>
        <taxon>Armatimonadia</taxon>
        <taxon>Capsulimonadales</taxon>
        <taxon>Capsulimonadaceae</taxon>
        <taxon>Capsulimonas</taxon>
    </lineage>
</organism>
<keyword evidence="2" id="KW-1185">Reference proteome</keyword>
<name>A0A402CVF6_9BACT</name>
<dbReference type="KEGG" id="ccot:CCAX7_24400"/>
<sequence>MNSTVSVTRRHEDRVIQEARTRNVSPQQLVDQLLEEGLQRLTRENNAIEARREAAQHAWEEKLRITGVRAGVTLSGEAAQRECFYED</sequence>
<reference evidence="1 2" key="1">
    <citation type="journal article" date="2019" name="Int. J. Syst. Evol. Microbiol.">
        <title>Capsulimonas corticalis gen. nov., sp. nov., an aerobic capsulated bacterium, of a novel bacterial order, Capsulimonadales ord. nov., of the class Armatimonadia of the phylum Armatimonadetes.</title>
        <authorList>
            <person name="Li J."/>
            <person name="Kudo C."/>
            <person name="Tonouchi A."/>
        </authorList>
    </citation>
    <scope>NUCLEOTIDE SEQUENCE [LARGE SCALE GENOMIC DNA]</scope>
    <source>
        <strain evidence="1 2">AX-7</strain>
    </source>
</reference>
<dbReference type="RefSeq" id="WP_119321347.1">
    <property type="nucleotide sequence ID" value="NZ_AP025739.1"/>
</dbReference>
<dbReference type="EMBL" id="AP025739">
    <property type="protein sequence ID" value="BDI30389.1"/>
    <property type="molecule type" value="Genomic_DNA"/>
</dbReference>
<dbReference type="Proteomes" id="UP000287394">
    <property type="component" value="Chromosome"/>
</dbReference>
<protein>
    <submittedName>
        <fullName evidence="1">Uncharacterized protein</fullName>
    </submittedName>
</protein>
<accession>A0A402CVF6</accession>
<dbReference type="AlphaFoldDB" id="A0A402CVF6"/>
<evidence type="ECO:0000313" key="2">
    <source>
        <dbReference type="Proteomes" id="UP000287394"/>
    </source>
</evidence>
<evidence type="ECO:0000313" key="1">
    <source>
        <dbReference type="EMBL" id="BDI30389.1"/>
    </source>
</evidence>